<dbReference type="AlphaFoldDB" id="A0A0J9X7F4"/>
<keyword evidence="10" id="KW-1185">Reference proteome</keyword>
<evidence type="ECO:0000256" key="5">
    <source>
        <dbReference type="ARBA" id="ARBA00022491"/>
    </source>
</evidence>
<gene>
    <name evidence="9" type="ORF">BN980_GECA05s00857g</name>
</gene>
<keyword evidence="5" id="KW-0678">Repressor</keyword>
<proteinExistence type="inferred from homology"/>
<evidence type="ECO:0000256" key="8">
    <source>
        <dbReference type="ARBA" id="ARBA00023242"/>
    </source>
</evidence>
<evidence type="ECO:0000256" key="7">
    <source>
        <dbReference type="ARBA" id="ARBA00023163"/>
    </source>
</evidence>
<evidence type="ECO:0000313" key="10">
    <source>
        <dbReference type="Proteomes" id="UP000242525"/>
    </source>
</evidence>
<comment type="caution">
    <text evidence="9">The sequence shown here is derived from an EMBL/GenBank/DDBJ whole genome shotgun (WGS) entry which is preliminary data.</text>
</comment>
<organism evidence="9 10">
    <name type="scientific">Geotrichum candidum</name>
    <name type="common">Oospora lactis</name>
    <name type="synonym">Dipodascus geotrichum</name>
    <dbReference type="NCBI Taxonomy" id="1173061"/>
    <lineage>
        <taxon>Eukaryota</taxon>
        <taxon>Fungi</taxon>
        <taxon>Dikarya</taxon>
        <taxon>Ascomycota</taxon>
        <taxon>Saccharomycotina</taxon>
        <taxon>Dipodascomycetes</taxon>
        <taxon>Dipodascales</taxon>
        <taxon>Dipodascaceae</taxon>
        <taxon>Geotrichum</taxon>
    </lineage>
</organism>
<comment type="subcellular location">
    <subcellularLocation>
        <location evidence="2">Cytoplasm</location>
    </subcellularLocation>
    <subcellularLocation>
        <location evidence="1">Nucleus</location>
    </subcellularLocation>
</comment>
<reference evidence="9" key="1">
    <citation type="submission" date="2014-03" db="EMBL/GenBank/DDBJ databases">
        <authorList>
            <person name="Casaregola S."/>
        </authorList>
    </citation>
    <scope>NUCLEOTIDE SEQUENCE [LARGE SCALE GENOMIC DNA]</scope>
    <source>
        <strain evidence="9">CLIB 918</strain>
    </source>
</reference>
<keyword evidence="4" id="KW-0963">Cytoplasm</keyword>
<evidence type="ECO:0000313" key="9">
    <source>
        <dbReference type="EMBL" id="CDO53382.1"/>
    </source>
</evidence>
<sequence>MRLRLALYKVRTAQQSLPLQQLMAPEEAVVVRDPAQTSVGLETMTPQEQPMSARARVVVTDSAPKEKDSGLLLLLPTPPRSGERVEAARQCHPGHAVMHKFYAQSRLQTRTHVQDSTSLALAAQTLAPKATANPDVMLSTPTSIKAAKGLLQLSTI</sequence>
<dbReference type="GO" id="GO:0005737">
    <property type="term" value="C:cytoplasm"/>
    <property type="evidence" value="ECO:0007669"/>
    <property type="project" value="UniProtKB-SubCell"/>
</dbReference>
<accession>A0A0J9X7F4</accession>
<protein>
    <submittedName>
        <fullName evidence="9">Uncharacterized protein</fullName>
    </submittedName>
</protein>
<dbReference type="EMBL" id="CCBN010000005">
    <property type="protein sequence ID" value="CDO53382.1"/>
    <property type="molecule type" value="Genomic_DNA"/>
</dbReference>
<evidence type="ECO:0000256" key="3">
    <source>
        <dbReference type="ARBA" id="ARBA00006922"/>
    </source>
</evidence>
<dbReference type="Proteomes" id="UP000242525">
    <property type="component" value="Unassembled WGS sequence"/>
</dbReference>
<evidence type="ECO:0000256" key="6">
    <source>
        <dbReference type="ARBA" id="ARBA00023015"/>
    </source>
</evidence>
<keyword evidence="6" id="KW-0805">Transcription regulation</keyword>
<dbReference type="GO" id="GO:0005634">
    <property type="term" value="C:nucleus"/>
    <property type="evidence" value="ECO:0007669"/>
    <property type="project" value="UniProtKB-SubCell"/>
</dbReference>
<keyword evidence="7" id="KW-0804">Transcription</keyword>
<evidence type="ECO:0000256" key="2">
    <source>
        <dbReference type="ARBA" id="ARBA00004496"/>
    </source>
</evidence>
<dbReference type="InterPro" id="IPR013734">
    <property type="entry name" value="TF_Nrm1/Whi5"/>
</dbReference>
<name>A0A0J9X7F4_GEOCN</name>
<comment type="similarity">
    <text evidence="3">Belongs to the WHI5/NRM1 family.</text>
</comment>
<keyword evidence="8" id="KW-0539">Nucleus</keyword>
<evidence type="ECO:0000256" key="1">
    <source>
        <dbReference type="ARBA" id="ARBA00004123"/>
    </source>
</evidence>
<evidence type="ECO:0000256" key="4">
    <source>
        <dbReference type="ARBA" id="ARBA00022490"/>
    </source>
</evidence>
<dbReference type="Pfam" id="PF08528">
    <property type="entry name" value="Whi5"/>
    <property type="match status" value="1"/>
</dbReference>